<proteinExistence type="predicted"/>
<dbReference type="Pfam" id="PF06048">
    <property type="entry name" value="DUF927"/>
    <property type="match status" value="1"/>
</dbReference>
<dbReference type="EMBL" id="QZEI01000081">
    <property type="protein sequence ID" value="RLV58312.1"/>
    <property type="molecule type" value="Genomic_DNA"/>
</dbReference>
<evidence type="ECO:0000313" key="3">
    <source>
        <dbReference type="Proteomes" id="UP000281474"/>
    </source>
</evidence>
<accession>A0A3L8PW71</accession>
<comment type="caution">
    <text evidence="2">The sequence shown here is derived from an EMBL/GenBank/DDBJ whole genome shotgun (WGS) entry which is preliminary data.</text>
</comment>
<dbReference type="AlphaFoldDB" id="A0A3L8PW71"/>
<feature type="domain" description="DUF927" evidence="1">
    <location>
        <begin position="22"/>
        <end position="285"/>
    </location>
</feature>
<protein>
    <submittedName>
        <fullName evidence="2">DUF927 domain-containing protein</fullName>
    </submittedName>
</protein>
<evidence type="ECO:0000313" key="2">
    <source>
        <dbReference type="EMBL" id="RLV58312.1"/>
    </source>
</evidence>
<dbReference type="InterPro" id="IPR009270">
    <property type="entry name" value="DUF927"/>
</dbReference>
<organism evidence="2 3">
    <name type="scientific">Parashewanella curva</name>
    <dbReference type="NCBI Taxonomy" id="2338552"/>
    <lineage>
        <taxon>Bacteria</taxon>
        <taxon>Pseudomonadati</taxon>
        <taxon>Pseudomonadota</taxon>
        <taxon>Gammaproteobacteria</taxon>
        <taxon>Alteromonadales</taxon>
        <taxon>Shewanellaceae</taxon>
        <taxon>Parashewanella</taxon>
    </lineage>
</organism>
<name>A0A3L8PW71_9GAMM</name>
<reference evidence="2 3" key="1">
    <citation type="submission" date="2018-09" db="EMBL/GenBank/DDBJ databases">
        <title>Phylogeny of the Shewanellaceae, and recommendation for two new genera, Pseudoshewanella and Parashewanella.</title>
        <authorList>
            <person name="Wang G."/>
        </authorList>
    </citation>
    <scope>NUCLEOTIDE SEQUENCE [LARGE SCALE GENOMIC DNA]</scope>
    <source>
        <strain evidence="2 3">C51</strain>
    </source>
</reference>
<keyword evidence="3" id="KW-1185">Reference proteome</keyword>
<gene>
    <name evidence="2" type="ORF">D5018_18005</name>
</gene>
<sequence length="563" mass="63786">MIELPSDFYYDENTKWLMRQGSDNNPAYRVCSWLQVEARTRDTTGSNYGYLLHWVDDDNRPKRWAMPAELLASDGSQYRRILLMKGLKISSTVKARQSLTYFIQRMGELVQKRVYSVPHIGWHQKSFVHPQLTFKPQFSKDEFVLQTMSATVGMSRQGSSQSWKNNIGKYCQHNSILNLGICAALASPLLRLCSSDGFGIHLTGDSSIGKTAALFPALSVWGRPSQLCNTWRSTANGLEGTALMFNDCLLALDEIGEIDPREIGSIAYMLANGEGKNRLKDSCETRRPPRWKLVFLSTGEVTLEHLMASVGKNIKAGQQVRVIDLQADAGLDMGIFEETYGMKPAEFADHLKRQSEGCYGFISYEWLNELVNRQSEVSPFCHEIRNRFHCDIPKHADGQVLRVANKFALLAAAGKLAIKWNILDWEANACFYACRKLFFKWLDGRGGANSGEELQAIERVRSFIQQYGTSRFITLKPTWNNVVQNCVGVIDNRHQYSTEDVYCFHGEGWREVLKGLDSKRAARALANAGYLISDTDKLQKKMKLPDGSRPRLYCVKKSILNEH</sequence>
<dbReference type="OrthoDB" id="784829at2"/>
<dbReference type="Proteomes" id="UP000281474">
    <property type="component" value="Unassembled WGS sequence"/>
</dbReference>
<evidence type="ECO:0000259" key="1">
    <source>
        <dbReference type="Pfam" id="PF06048"/>
    </source>
</evidence>